<evidence type="ECO:0000313" key="2">
    <source>
        <dbReference type="EMBL" id="TDP42816.1"/>
    </source>
</evidence>
<comment type="caution">
    <text evidence="2">The sequence shown here is derived from an EMBL/GenBank/DDBJ whole genome shotgun (WGS) entry which is preliminary data.</text>
</comment>
<organism evidence="2 3">
    <name type="scientific">Nocardia ignorata</name>
    <dbReference type="NCBI Taxonomy" id="145285"/>
    <lineage>
        <taxon>Bacteria</taxon>
        <taxon>Bacillati</taxon>
        <taxon>Actinomycetota</taxon>
        <taxon>Actinomycetes</taxon>
        <taxon>Mycobacteriales</taxon>
        <taxon>Nocardiaceae</taxon>
        <taxon>Nocardia</taxon>
    </lineage>
</organism>
<name>A0A4R6PYX7_NOCIG</name>
<dbReference type="Proteomes" id="UP000295087">
    <property type="component" value="Unassembled WGS sequence"/>
</dbReference>
<dbReference type="AlphaFoldDB" id="A0A4R6PYX7"/>
<protein>
    <recommendedName>
        <fullName evidence="1">DUF7674 domain-containing protein</fullName>
    </recommendedName>
</protein>
<dbReference type="InterPro" id="IPR056091">
    <property type="entry name" value="DUF7674"/>
</dbReference>
<feature type="domain" description="DUF7674" evidence="1">
    <location>
        <begin position="29"/>
        <end position="124"/>
    </location>
</feature>
<reference evidence="2 3" key="1">
    <citation type="submission" date="2019-03" db="EMBL/GenBank/DDBJ databases">
        <title>Genomic Encyclopedia of Type Strains, Phase IV (KMG-IV): sequencing the most valuable type-strain genomes for metagenomic binning, comparative biology and taxonomic classification.</title>
        <authorList>
            <person name="Goeker M."/>
        </authorList>
    </citation>
    <scope>NUCLEOTIDE SEQUENCE [LARGE SCALE GENOMIC DNA]</scope>
    <source>
        <strain evidence="2 3">DSM 44496</strain>
    </source>
</reference>
<dbReference type="EMBL" id="SNXK01000001">
    <property type="protein sequence ID" value="TDP42816.1"/>
    <property type="molecule type" value="Genomic_DNA"/>
</dbReference>
<sequence>MTEENDKILEQIQEWARALAPEQARFISELARFHPDIQQLVVQHYADFDELLPTLLMGDVSRWITEAVASNRLTPEQLNAFFAYLESEWGDGQNPVSDLLAVSFVENIYDEPAVVAFLGPRLDRYRRQYVGLEAVQPSDVRPAPPALLNLLKRFRRS</sequence>
<gene>
    <name evidence="2" type="ORF">DFR75_1011934</name>
</gene>
<evidence type="ECO:0000313" key="3">
    <source>
        <dbReference type="Proteomes" id="UP000295087"/>
    </source>
</evidence>
<dbReference type="Pfam" id="PF24722">
    <property type="entry name" value="DUF7674"/>
    <property type="match status" value="1"/>
</dbReference>
<dbReference type="RefSeq" id="WP_067484864.1">
    <property type="nucleotide sequence ID" value="NZ_SNXK01000001.1"/>
</dbReference>
<proteinExistence type="predicted"/>
<keyword evidence="3" id="KW-1185">Reference proteome</keyword>
<evidence type="ECO:0000259" key="1">
    <source>
        <dbReference type="Pfam" id="PF24722"/>
    </source>
</evidence>
<accession>A0A4R6PYX7</accession>